<organism evidence="1 2">
    <name type="scientific">Campylobacter fetus subsp. fetus (strain 82-40)</name>
    <dbReference type="NCBI Taxonomy" id="360106"/>
    <lineage>
        <taxon>Bacteria</taxon>
        <taxon>Pseudomonadati</taxon>
        <taxon>Campylobacterota</taxon>
        <taxon>Epsilonproteobacteria</taxon>
        <taxon>Campylobacterales</taxon>
        <taxon>Campylobacteraceae</taxon>
        <taxon>Campylobacter</taxon>
    </lineage>
</organism>
<dbReference type="AlphaFoldDB" id="A0RPS5"/>
<accession>A0RPS5</accession>
<dbReference type="KEGG" id="cff:CFF8240_1044"/>
<dbReference type="Proteomes" id="UP000000760">
    <property type="component" value="Chromosome"/>
</dbReference>
<sequence>MTTDIRELSQELKNGSILATSPRLHAWKWKFETGSFLLFFKKNLAGILFLNLDLKLSKARKGDAKIKMTKLKNV</sequence>
<proteinExistence type="predicted"/>
<name>A0RPS5_CAMFF</name>
<evidence type="ECO:0000313" key="1">
    <source>
        <dbReference type="EMBL" id="ABK81807.1"/>
    </source>
</evidence>
<reference evidence="2" key="1">
    <citation type="submission" date="2006-11" db="EMBL/GenBank/DDBJ databases">
        <title>Sequence of Campylobacter fetus subsp. fetus 82-40.</title>
        <authorList>
            <person name="Fouts D.E."/>
            <person name="Nelson K.E."/>
        </authorList>
    </citation>
    <scope>NUCLEOTIDE SEQUENCE [LARGE SCALE GENOMIC DNA]</scope>
    <source>
        <strain evidence="2">82-40</strain>
    </source>
</reference>
<protein>
    <submittedName>
        <fullName evidence="1">Uncharacterized protein</fullName>
    </submittedName>
</protein>
<dbReference type="HOGENOM" id="CLU_2680752_0_0_7"/>
<evidence type="ECO:0000313" key="2">
    <source>
        <dbReference type="Proteomes" id="UP000000760"/>
    </source>
</evidence>
<gene>
    <name evidence="1" type="ordered locus">CFF8240_1044</name>
</gene>
<dbReference type="EMBL" id="CP000487">
    <property type="protein sequence ID" value="ABK81807.1"/>
    <property type="molecule type" value="Genomic_DNA"/>
</dbReference>